<keyword evidence="1" id="KW-0472">Membrane</keyword>
<gene>
    <name evidence="2" type="ORF">CR62_16795</name>
</gene>
<keyword evidence="1" id="KW-1133">Transmembrane helix</keyword>
<evidence type="ECO:0000256" key="1">
    <source>
        <dbReference type="SAM" id="Phobius"/>
    </source>
</evidence>
<evidence type="ECO:0000313" key="2">
    <source>
        <dbReference type="EMBL" id="KFB89638.1"/>
    </source>
</evidence>
<comment type="caution">
    <text evidence="2">The sequence shown here is derived from an EMBL/GenBank/DDBJ whole genome shotgun (WGS) entry which is preliminary data.</text>
</comment>
<feature type="transmembrane region" description="Helical" evidence="1">
    <location>
        <begin position="21"/>
        <end position="40"/>
    </location>
</feature>
<evidence type="ECO:0000313" key="3">
    <source>
        <dbReference type="Proteomes" id="UP000028721"/>
    </source>
</evidence>
<proteinExistence type="predicted"/>
<feature type="transmembrane region" description="Helical" evidence="1">
    <location>
        <begin position="102"/>
        <end position="126"/>
    </location>
</feature>
<protein>
    <submittedName>
        <fullName evidence="2">Membrane protein</fullName>
    </submittedName>
</protein>
<feature type="transmembrane region" description="Helical" evidence="1">
    <location>
        <begin position="46"/>
        <end position="66"/>
    </location>
</feature>
<accession>A0ABR4UC86</accession>
<reference evidence="2 3" key="1">
    <citation type="submission" date="2014-03" db="EMBL/GenBank/DDBJ databases">
        <title>Draft genome sequence of the Serratia grimesii strain a2.</title>
        <authorList>
            <person name="Toymentseva A."/>
            <person name="Kazakov S."/>
            <person name="Giliazeva A."/>
            <person name="Ismagilova R."/>
            <person name="Shah R."/>
            <person name="Sharipova M."/>
            <person name="Khaitlina S."/>
            <person name="Mardanova A."/>
        </authorList>
    </citation>
    <scope>NUCLEOTIDE SEQUENCE [LARGE SCALE GENOMIC DNA]</scope>
    <source>
        <strain evidence="2 3">A2</strain>
    </source>
</reference>
<dbReference type="Proteomes" id="UP000028721">
    <property type="component" value="Unassembled WGS sequence"/>
</dbReference>
<feature type="transmembrane region" description="Helical" evidence="1">
    <location>
        <begin position="156"/>
        <end position="179"/>
    </location>
</feature>
<name>A0ABR4UC86_9GAMM</name>
<dbReference type="EMBL" id="JGVP01000004">
    <property type="protein sequence ID" value="KFB89638.1"/>
    <property type="molecule type" value="Genomic_DNA"/>
</dbReference>
<feature type="transmembrane region" description="Helical" evidence="1">
    <location>
        <begin position="133"/>
        <end position="150"/>
    </location>
</feature>
<feature type="transmembrane region" description="Helical" evidence="1">
    <location>
        <begin position="78"/>
        <end position="96"/>
    </location>
</feature>
<dbReference type="RefSeq" id="WP_037417691.1">
    <property type="nucleotide sequence ID" value="NZ_CAMIRB010000004.1"/>
</dbReference>
<keyword evidence="1" id="KW-0812">Transmembrane</keyword>
<sequence>MVQLVMILLGVDYLRARWKGLLISGSLGIIAGLCIFIDALDNVIFFPLQPFALILLIEGLATLGVAHTGIGGQRTLRYVKGGAFSLAAALVLIGQYNDHGHFILSMIFGTLFLADGLLQITTATVVRFRKWKLVVTGGVIEVLIAIFFYQPYPSHYVGAISYCLGLGLIFGGWNMILLAMRVKKMRANPAFRGDAAADKASSVDTNPQLVEWWDGPPADGEPALTVHVWTPTGTSKSAVVPHPVIDRYIAAVDRNGVISTGHAALESPEGVYISLYPAADLDRSPEQFSRLLRATTDNNVPGVFQPDYATEANKWCHSTIKVRIRNYDAQSLQIFWDAYQRDATYNLTHRNCSSSVSRGLEAALEGVIGRIWGKRGHWWVLSKVLTTPELWVAVQIRKRAKTMAWTPGLTLDYARALSMLADPRRAGWIATIKRVVRKMFALRKQWREEKIHGKSMPIDDRPELINNKGE</sequence>
<organism evidence="2 3">
    <name type="scientific">Serratia grimesii</name>
    <dbReference type="NCBI Taxonomy" id="82995"/>
    <lineage>
        <taxon>Bacteria</taxon>
        <taxon>Pseudomonadati</taxon>
        <taxon>Pseudomonadota</taxon>
        <taxon>Gammaproteobacteria</taxon>
        <taxon>Enterobacterales</taxon>
        <taxon>Yersiniaceae</taxon>
        <taxon>Serratia</taxon>
    </lineage>
</organism>
<keyword evidence="3" id="KW-1185">Reference proteome</keyword>